<dbReference type="Proteomes" id="UP000765509">
    <property type="component" value="Unassembled WGS sequence"/>
</dbReference>
<reference evidence="2" key="1">
    <citation type="submission" date="2021-03" db="EMBL/GenBank/DDBJ databases">
        <title>Draft genome sequence of rust myrtle Austropuccinia psidii MF-1, a brazilian biotype.</title>
        <authorList>
            <person name="Quecine M.C."/>
            <person name="Pachon D.M.R."/>
            <person name="Bonatelli M.L."/>
            <person name="Correr F.H."/>
            <person name="Franceschini L.M."/>
            <person name="Leite T.F."/>
            <person name="Margarido G.R.A."/>
            <person name="Almeida C.A."/>
            <person name="Ferrarezi J.A."/>
            <person name="Labate C.A."/>
        </authorList>
    </citation>
    <scope>NUCLEOTIDE SEQUENCE</scope>
    <source>
        <strain evidence="2">MF-1</strain>
    </source>
</reference>
<sequence>MPEPQRTDGGGTEGEDSVSSVILERMAKDGAGRRIQGIRIMQFKPESSSMNMAPKIGPPINHLRAPLQHGGRSESYGPGPSQWTQALLVKLWSMAILMVPWTPWNPGIWVQLDTGGL</sequence>
<evidence type="ECO:0000256" key="1">
    <source>
        <dbReference type="SAM" id="MobiDB-lite"/>
    </source>
</evidence>
<proteinExistence type="predicted"/>
<dbReference type="AlphaFoldDB" id="A0A9Q3D403"/>
<accession>A0A9Q3D403</accession>
<comment type="caution">
    <text evidence="2">The sequence shown here is derived from an EMBL/GenBank/DDBJ whole genome shotgun (WGS) entry which is preliminary data.</text>
</comment>
<protein>
    <submittedName>
        <fullName evidence="2">Uncharacterized protein</fullName>
    </submittedName>
</protein>
<evidence type="ECO:0000313" key="3">
    <source>
        <dbReference type="Proteomes" id="UP000765509"/>
    </source>
</evidence>
<name>A0A9Q3D403_9BASI</name>
<keyword evidence="3" id="KW-1185">Reference proteome</keyword>
<evidence type="ECO:0000313" key="2">
    <source>
        <dbReference type="EMBL" id="MBW0496501.1"/>
    </source>
</evidence>
<organism evidence="2 3">
    <name type="scientific">Austropuccinia psidii MF-1</name>
    <dbReference type="NCBI Taxonomy" id="1389203"/>
    <lineage>
        <taxon>Eukaryota</taxon>
        <taxon>Fungi</taxon>
        <taxon>Dikarya</taxon>
        <taxon>Basidiomycota</taxon>
        <taxon>Pucciniomycotina</taxon>
        <taxon>Pucciniomycetes</taxon>
        <taxon>Pucciniales</taxon>
        <taxon>Sphaerophragmiaceae</taxon>
        <taxon>Austropuccinia</taxon>
    </lineage>
</organism>
<gene>
    <name evidence="2" type="ORF">O181_036216</name>
</gene>
<dbReference type="EMBL" id="AVOT02013656">
    <property type="protein sequence ID" value="MBW0496501.1"/>
    <property type="molecule type" value="Genomic_DNA"/>
</dbReference>
<feature type="region of interest" description="Disordered" evidence="1">
    <location>
        <begin position="46"/>
        <end position="79"/>
    </location>
</feature>